<proteinExistence type="predicted"/>
<sequence>DFYAKTPIPGRPRALTPHDERVAKRAILSGACQDATDVQRSLFPDIHAMTVRRMFCRMGMKGRLRRKKPYLTHTHV</sequence>
<dbReference type="EMBL" id="ML209721">
    <property type="protein sequence ID" value="TFK58032.1"/>
    <property type="molecule type" value="Genomic_DNA"/>
</dbReference>
<evidence type="ECO:0000313" key="1">
    <source>
        <dbReference type="EMBL" id="TFK58032.1"/>
    </source>
</evidence>
<feature type="non-terminal residue" evidence="1">
    <location>
        <position position="76"/>
    </location>
</feature>
<name>A0ACD2ZXJ6_9AGAR</name>
<feature type="non-terminal residue" evidence="1">
    <location>
        <position position="1"/>
    </location>
</feature>
<dbReference type="Proteomes" id="UP000308600">
    <property type="component" value="Unassembled WGS sequence"/>
</dbReference>
<reference evidence="1 2" key="1">
    <citation type="journal article" date="2019" name="Nat. Ecol. Evol.">
        <title>Megaphylogeny resolves global patterns of mushroom evolution.</title>
        <authorList>
            <person name="Varga T."/>
            <person name="Krizsan K."/>
            <person name="Foldi C."/>
            <person name="Dima B."/>
            <person name="Sanchez-Garcia M."/>
            <person name="Sanchez-Ramirez S."/>
            <person name="Szollosi G.J."/>
            <person name="Szarkandi J.G."/>
            <person name="Papp V."/>
            <person name="Albert L."/>
            <person name="Andreopoulos W."/>
            <person name="Angelini C."/>
            <person name="Antonin V."/>
            <person name="Barry K.W."/>
            <person name="Bougher N.L."/>
            <person name="Buchanan P."/>
            <person name="Buyck B."/>
            <person name="Bense V."/>
            <person name="Catcheside P."/>
            <person name="Chovatia M."/>
            <person name="Cooper J."/>
            <person name="Damon W."/>
            <person name="Desjardin D."/>
            <person name="Finy P."/>
            <person name="Geml J."/>
            <person name="Haridas S."/>
            <person name="Hughes K."/>
            <person name="Justo A."/>
            <person name="Karasinski D."/>
            <person name="Kautmanova I."/>
            <person name="Kiss B."/>
            <person name="Kocsube S."/>
            <person name="Kotiranta H."/>
            <person name="LaButti K.M."/>
            <person name="Lechner B.E."/>
            <person name="Liimatainen K."/>
            <person name="Lipzen A."/>
            <person name="Lukacs Z."/>
            <person name="Mihaltcheva S."/>
            <person name="Morgado L.N."/>
            <person name="Niskanen T."/>
            <person name="Noordeloos M.E."/>
            <person name="Ohm R.A."/>
            <person name="Ortiz-Santana B."/>
            <person name="Ovrebo C."/>
            <person name="Racz N."/>
            <person name="Riley R."/>
            <person name="Savchenko A."/>
            <person name="Shiryaev A."/>
            <person name="Soop K."/>
            <person name="Spirin V."/>
            <person name="Szebenyi C."/>
            <person name="Tomsovsky M."/>
            <person name="Tulloss R.E."/>
            <person name="Uehling J."/>
            <person name="Grigoriev I.V."/>
            <person name="Vagvolgyi C."/>
            <person name="Papp T."/>
            <person name="Martin F.M."/>
            <person name="Miettinen O."/>
            <person name="Hibbett D.S."/>
            <person name="Nagy L.G."/>
        </authorList>
    </citation>
    <scope>NUCLEOTIDE SEQUENCE [LARGE SCALE GENOMIC DNA]</scope>
    <source>
        <strain evidence="1 2">NL-1719</strain>
    </source>
</reference>
<protein>
    <submittedName>
        <fullName evidence="1">Uncharacterized protein</fullName>
    </submittedName>
</protein>
<evidence type="ECO:0000313" key="2">
    <source>
        <dbReference type="Proteomes" id="UP000308600"/>
    </source>
</evidence>
<organism evidence="1 2">
    <name type="scientific">Pluteus cervinus</name>
    <dbReference type="NCBI Taxonomy" id="181527"/>
    <lineage>
        <taxon>Eukaryota</taxon>
        <taxon>Fungi</taxon>
        <taxon>Dikarya</taxon>
        <taxon>Basidiomycota</taxon>
        <taxon>Agaricomycotina</taxon>
        <taxon>Agaricomycetes</taxon>
        <taxon>Agaricomycetidae</taxon>
        <taxon>Agaricales</taxon>
        <taxon>Pluteineae</taxon>
        <taxon>Pluteaceae</taxon>
        <taxon>Pluteus</taxon>
    </lineage>
</organism>
<gene>
    <name evidence="1" type="ORF">BDN72DRAFT_746581</name>
</gene>
<keyword evidence="2" id="KW-1185">Reference proteome</keyword>
<accession>A0ACD2ZXJ6</accession>